<evidence type="ECO:0000313" key="4">
    <source>
        <dbReference type="WBParaSite" id="HCON_00014150-00001"/>
    </source>
</evidence>
<dbReference type="Gene3D" id="2.60.40.10">
    <property type="entry name" value="Immunoglobulins"/>
    <property type="match status" value="1"/>
</dbReference>
<evidence type="ECO:0000256" key="1">
    <source>
        <dbReference type="RuleBase" id="RU003425"/>
    </source>
</evidence>
<dbReference type="Proteomes" id="UP000025227">
    <property type="component" value="Unplaced"/>
</dbReference>
<dbReference type="PROSITE" id="PS50202">
    <property type="entry name" value="MSP"/>
    <property type="match status" value="1"/>
</dbReference>
<dbReference type="Pfam" id="PF00635">
    <property type="entry name" value="Motile_Sperm"/>
    <property type="match status" value="1"/>
</dbReference>
<protein>
    <recommendedName>
        <fullName evidence="1">Major sperm protein</fullName>
    </recommendedName>
</protein>
<keyword evidence="1" id="KW-0206">Cytoskeleton</keyword>
<organism evidence="3 4">
    <name type="scientific">Haemonchus contortus</name>
    <name type="common">Barber pole worm</name>
    <dbReference type="NCBI Taxonomy" id="6289"/>
    <lineage>
        <taxon>Eukaryota</taxon>
        <taxon>Metazoa</taxon>
        <taxon>Ecdysozoa</taxon>
        <taxon>Nematoda</taxon>
        <taxon>Chromadorea</taxon>
        <taxon>Rhabditida</taxon>
        <taxon>Rhabditina</taxon>
        <taxon>Rhabditomorpha</taxon>
        <taxon>Strongyloidea</taxon>
        <taxon>Trichostrongylidae</taxon>
        <taxon>Haemonchus</taxon>
    </lineage>
</organism>
<name>A0A7I4XUV4_HAECO</name>
<keyword evidence="3" id="KW-1185">Reference proteome</keyword>
<dbReference type="OrthoDB" id="75724at2759"/>
<evidence type="ECO:0000259" key="2">
    <source>
        <dbReference type="PROSITE" id="PS50202"/>
    </source>
</evidence>
<keyword evidence="1" id="KW-0963">Cytoplasm</keyword>
<accession>A0A7I4XUV4</accession>
<proteinExistence type="predicted"/>
<dbReference type="WBParaSite" id="HCON_00014150-00001">
    <property type="protein sequence ID" value="HCON_00014150-00001"/>
    <property type="gene ID" value="HCON_00014150"/>
</dbReference>
<dbReference type="SUPFAM" id="SSF49354">
    <property type="entry name" value="PapD-like"/>
    <property type="match status" value="1"/>
</dbReference>
<sequence>MSYPRLDSLSIEDRTEEDDGPRYIHTDQTYIVFDVDQIWTASETISIKRLAKKGLVAYRFMTNAPTRYLVKPNSGVLEDSKPVKVKIALYGNRHNPQHILILQAVEIFSKEEGKTVWNSRTLERQCVQEIKFMLGTTLSDVDKVTRFTDTSKETQEYVANVLQLSNARGEKKKKELEDLLEMLKADNGRLLYNIEQTTRLRDIIKEQIKHRRDVTGNKLMKIVSLEKEQETLKVEIAKTEYEIQLICERFRIGRSPQAVSKK</sequence>
<dbReference type="AlphaFoldDB" id="A0A7I4XUV4"/>
<dbReference type="InterPro" id="IPR008962">
    <property type="entry name" value="PapD-like_sf"/>
</dbReference>
<comment type="function">
    <text evidence="1">Central component in molecular interactions underlying sperm crawling. Forms an extensive filament system that extends from sperm villipoda, along the leading edge of the pseudopod.</text>
</comment>
<dbReference type="InterPro" id="IPR000535">
    <property type="entry name" value="MSP_dom"/>
</dbReference>
<evidence type="ECO:0000313" key="3">
    <source>
        <dbReference type="Proteomes" id="UP000025227"/>
    </source>
</evidence>
<feature type="domain" description="MSP" evidence="2">
    <location>
        <begin position="8"/>
        <end position="135"/>
    </location>
</feature>
<reference evidence="4" key="1">
    <citation type="submission" date="2020-12" db="UniProtKB">
        <authorList>
            <consortium name="WormBaseParasite"/>
        </authorList>
    </citation>
    <scope>IDENTIFICATION</scope>
    <source>
        <strain evidence="4">MHco3</strain>
    </source>
</reference>
<dbReference type="InterPro" id="IPR013783">
    <property type="entry name" value="Ig-like_fold"/>
</dbReference>